<dbReference type="AlphaFoldDB" id="X1L347"/>
<dbReference type="InterPro" id="IPR054715">
    <property type="entry name" value="GGR_cat"/>
</dbReference>
<dbReference type="EMBL" id="BARV01000595">
    <property type="protein sequence ID" value="GAI00311.1"/>
    <property type="molecule type" value="Genomic_DNA"/>
</dbReference>
<feature type="domain" description="Digeranylgeranylglycerophospholipid reductase catalytic" evidence="1">
    <location>
        <begin position="2"/>
        <end position="48"/>
    </location>
</feature>
<name>X1L347_9ZZZZ</name>
<dbReference type="Gene3D" id="3.30.9.10">
    <property type="entry name" value="D-Amino Acid Oxidase, subunit A, domain 2"/>
    <property type="match status" value="1"/>
</dbReference>
<gene>
    <name evidence="2" type="ORF">S06H3_02126</name>
</gene>
<organism evidence="2">
    <name type="scientific">marine sediment metagenome</name>
    <dbReference type="NCBI Taxonomy" id="412755"/>
    <lineage>
        <taxon>unclassified sequences</taxon>
        <taxon>metagenomes</taxon>
        <taxon>ecological metagenomes</taxon>
    </lineage>
</organism>
<reference evidence="2" key="1">
    <citation type="journal article" date="2014" name="Front. Microbiol.">
        <title>High frequency of phylogenetically diverse reductive dehalogenase-homologous genes in deep subseafloor sedimentary metagenomes.</title>
        <authorList>
            <person name="Kawai M."/>
            <person name="Futagami T."/>
            <person name="Toyoda A."/>
            <person name="Takaki Y."/>
            <person name="Nishi S."/>
            <person name="Hori S."/>
            <person name="Arai W."/>
            <person name="Tsubouchi T."/>
            <person name="Morono Y."/>
            <person name="Uchiyama I."/>
            <person name="Ito T."/>
            <person name="Fujiyama A."/>
            <person name="Inagaki F."/>
            <person name="Takami H."/>
        </authorList>
    </citation>
    <scope>NUCLEOTIDE SEQUENCE</scope>
    <source>
        <strain evidence="2">Expedition CK06-06</strain>
    </source>
</reference>
<evidence type="ECO:0000259" key="1">
    <source>
        <dbReference type="Pfam" id="PF22578"/>
    </source>
</evidence>
<accession>X1L347</accession>
<protein>
    <recommendedName>
        <fullName evidence="1">Digeranylgeranylglycerophospholipid reductase catalytic domain-containing protein</fullName>
    </recommendedName>
</protein>
<dbReference type="Pfam" id="PF22578">
    <property type="entry name" value="GGR_cat"/>
    <property type="match status" value="1"/>
</dbReference>
<proteinExistence type="predicted"/>
<comment type="caution">
    <text evidence="2">The sequence shown here is derived from an EMBL/GenBank/DDBJ whole genome shotgun (WGS) entry which is preliminary data.</text>
</comment>
<evidence type="ECO:0000313" key="2">
    <source>
        <dbReference type="EMBL" id="GAI00311.1"/>
    </source>
</evidence>
<sequence>MEYYFGSRITPGGYTWIFPKGRDMANVGIGILGSRMQRPAIDYLKDFV</sequence>
<feature type="non-terminal residue" evidence="2">
    <location>
        <position position="48"/>
    </location>
</feature>